<name>A0AAD6WPI2_9AGAR</name>
<evidence type="ECO:0000313" key="2">
    <source>
        <dbReference type="Proteomes" id="UP001218188"/>
    </source>
</evidence>
<protein>
    <submittedName>
        <fullName evidence="1">Uncharacterized protein</fullName>
    </submittedName>
</protein>
<organism evidence="1 2">
    <name type="scientific">Mycena alexandri</name>
    <dbReference type="NCBI Taxonomy" id="1745969"/>
    <lineage>
        <taxon>Eukaryota</taxon>
        <taxon>Fungi</taxon>
        <taxon>Dikarya</taxon>
        <taxon>Basidiomycota</taxon>
        <taxon>Agaricomycotina</taxon>
        <taxon>Agaricomycetes</taxon>
        <taxon>Agaricomycetidae</taxon>
        <taxon>Agaricales</taxon>
        <taxon>Marasmiineae</taxon>
        <taxon>Mycenaceae</taxon>
        <taxon>Mycena</taxon>
    </lineage>
</organism>
<dbReference type="Proteomes" id="UP001218188">
    <property type="component" value="Unassembled WGS sequence"/>
</dbReference>
<comment type="caution">
    <text evidence="1">The sequence shown here is derived from an EMBL/GenBank/DDBJ whole genome shotgun (WGS) entry which is preliminary data.</text>
</comment>
<sequence>MDEASLPDDWTLTEGVLVDLRVTRVCLIRGSPYLASISAHRNLVYTPHLMRFFVKYLLGNRVFSDDKAGERSPKSVLDTIDAAAAELPLTAKLAKALPYEFSSWGWRVAGAQNTFLRALRVRTPALRCVAERLDAGNLEDERGGWALNTPAPPSLCLSTTFPRVARARTSSAQTRSQPAERQGTLVILISVSPHILSASSPSSLCSSSPPLVPSIVTRSRAPLSNRCSALSGGCCRRLCVWGGMLCATSAAHSADGAGAPVPQVLRAGGQIGQVAPAHAPQPCFLHSSVSTSSFPSSPLIPAAPIAVHDPACTAGACPALQSVPAESKISELQRGLGIHTPRPVSNP</sequence>
<reference evidence="1" key="1">
    <citation type="submission" date="2023-03" db="EMBL/GenBank/DDBJ databases">
        <title>Massive genome expansion in bonnet fungi (Mycena s.s.) driven by repeated elements and novel gene families across ecological guilds.</title>
        <authorList>
            <consortium name="Lawrence Berkeley National Laboratory"/>
            <person name="Harder C.B."/>
            <person name="Miyauchi S."/>
            <person name="Viragh M."/>
            <person name="Kuo A."/>
            <person name="Thoen E."/>
            <person name="Andreopoulos B."/>
            <person name="Lu D."/>
            <person name="Skrede I."/>
            <person name="Drula E."/>
            <person name="Henrissat B."/>
            <person name="Morin E."/>
            <person name="Kohler A."/>
            <person name="Barry K."/>
            <person name="LaButti K."/>
            <person name="Morin E."/>
            <person name="Salamov A."/>
            <person name="Lipzen A."/>
            <person name="Mereny Z."/>
            <person name="Hegedus B."/>
            <person name="Baldrian P."/>
            <person name="Stursova M."/>
            <person name="Weitz H."/>
            <person name="Taylor A."/>
            <person name="Grigoriev I.V."/>
            <person name="Nagy L.G."/>
            <person name="Martin F."/>
            <person name="Kauserud H."/>
        </authorList>
    </citation>
    <scope>NUCLEOTIDE SEQUENCE</scope>
    <source>
        <strain evidence="1">CBHHK200</strain>
    </source>
</reference>
<dbReference type="EMBL" id="JARJCM010000214">
    <property type="protein sequence ID" value="KAJ7022223.1"/>
    <property type="molecule type" value="Genomic_DNA"/>
</dbReference>
<gene>
    <name evidence="1" type="ORF">C8F04DRAFT_1272864</name>
</gene>
<dbReference type="AlphaFoldDB" id="A0AAD6WPI2"/>
<evidence type="ECO:0000313" key="1">
    <source>
        <dbReference type="EMBL" id="KAJ7022223.1"/>
    </source>
</evidence>
<keyword evidence="2" id="KW-1185">Reference proteome</keyword>
<proteinExistence type="predicted"/>
<accession>A0AAD6WPI2</accession>